<dbReference type="SUPFAM" id="SSF52777">
    <property type="entry name" value="CoA-dependent acyltransferases"/>
    <property type="match status" value="2"/>
</dbReference>
<name>A0A934SEN9_9RHOB</name>
<dbReference type="EMBL" id="JAEPRQ010000002">
    <property type="protein sequence ID" value="MBK4215980.1"/>
    <property type="molecule type" value="Genomic_DNA"/>
</dbReference>
<dbReference type="Gene3D" id="3.30.559.10">
    <property type="entry name" value="Chloramphenicol acetyltransferase-like domain"/>
    <property type="match status" value="1"/>
</dbReference>
<dbReference type="InterPro" id="IPR023213">
    <property type="entry name" value="CAT-like_dom_sf"/>
</dbReference>
<evidence type="ECO:0000259" key="4">
    <source>
        <dbReference type="PROSITE" id="PS50075"/>
    </source>
</evidence>
<dbReference type="Pfam" id="PF00550">
    <property type="entry name" value="PP-binding"/>
    <property type="match status" value="1"/>
</dbReference>
<protein>
    <recommendedName>
        <fullName evidence="4">Carrier domain-containing protein</fullName>
    </recommendedName>
</protein>
<gene>
    <name evidence="5" type="ORF">JJJ17_08595</name>
</gene>
<dbReference type="GO" id="GO:0031177">
    <property type="term" value="F:phosphopantetheine binding"/>
    <property type="evidence" value="ECO:0007669"/>
    <property type="project" value="InterPro"/>
</dbReference>
<dbReference type="GO" id="GO:0044550">
    <property type="term" value="P:secondary metabolite biosynthetic process"/>
    <property type="evidence" value="ECO:0007669"/>
    <property type="project" value="TreeGrafter"/>
</dbReference>
<evidence type="ECO:0000256" key="1">
    <source>
        <dbReference type="ARBA" id="ARBA00022450"/>
    </source>
</evidence>
<feature type="domain" description="Carrier" evidence="4">
    <location>
        <begin position="445"/>
        <end position="520"/>
    </location>
</feature>
<evidence type="ECO:0000256" key="3">
    <source>
        <dbReference type="SAM" id="MobiDB-lite"/>
    </source>
</evidence>
<dbReference type="PANTHER" id="PTHR45527">
    <property type="entry name" value="NONRIBOSOMAL PEPTIDE SYNTHETASE"/>
    <property type="match status" value="1"/>
</dbReference>
<dbReference type="GO" id="GO:0005737">
    <property type="term" value="C:cytoplasm"/>
    <property type="evidence" value="ECO:0007669"/>
    <property type="project" value="TreeGrafter"/>
</dbReference>
<dbReference type="PANTHER" id="PTHR45527:SF1">
    <property type="entry name" value="FATTY ACID SYNTHASE"/>
    <property type="match status" value="1"/>
</dbReference>
<dbReference type="InterPro" id="IPR020806">
    <property type="entry name" value="PKS_PP-bd"/>
</dbReference>
<dbReference type="SMART" id="SM00823">
    <property type="entry name" value="PKS_PP"/>
    <property type="match status" value="1"/>
</dbReference>
<keyword evidence="2" id="KW-0597">Phosphoprotein</keyword>
<comment type="caution">
    <text evidence="5">The sequence shown here is derived from an EMBL/GenBank/DDBJ whole genome shotgun (WGS) entry which is preliminary data.</text>
</comment>
<dbReference type="SUPFAM" id="SSF47336">
    <property type="entry name" value="ACP-like"/>
    <property type="match status" value="1"/>
</dbReference>
<dbReference type="Gene3D" id="3.30.559.30">
    <property type="entry name" value="Nonribosomal peptide synthetase, condensation domain"/>
    <property type="match status" value="1"/>
</dbReference>
<dbReference type="InterPro" id="IPR009081">
    <property type="entry name" value="PP-bd_ACP"/>
</dbReference>
<dbReference type="GO" id="GO:0043041">
    <property type="term" value="P:amino acid activation for nonribosomal peptide biosynthetic process"/>
    <property type="evidence" value="ECO:0007669"/>
    <property type="project" value="TreeGrafter"/>
</dbReference>
<dbReference type="PROSITE" id="PS50075">
    <property type="entry name" value="CARRIER"/>
    <property type="match status" value="1"/>
</dbReference>
<keyword evidence="6" id="KW-1185">Reference proteome</keyword>
<dbReference type="InterPro" id="IPR001242">
    <property type="entry name" value="Condensation_dom"/>
</dbReference>
<keyword evidence="1" id="KW-0596">Phosphopantetheine</keyword>
<feature type="region of interest" description="Disordered" evidence="3">
    <location>
        <begin position="203"/>
        <end position="224"/>
    </location>
</feature>
<accession>A0A934SEN9</accession>
<dbReference type="Proteomes" id="UP000640485">
    <property type="component" value="Unassembled WGS sequence"/>
</dbReference>
<proteinExistence type="predicted"/>
<evidence type="ECO:0000313" key="5">
    <source>
        <dbReference type="EMBL" id="MBK4215980.1"/>
    </source>
</evidence>
<feature type="compositionally biased region" description="Low complexity" evidence="3">
    <location>
        <begin position="203"/>
        <end position="216"/>
    </location>
</feature>
<dbReference type="InterPro" id="IPR036736">
    <property type="entry name" value="ACP-like_sf"/>
</dbReference>
<dbReference type="GO" id="GO:0003824">
    <property type="term" value="F:catalytic activity"/>
    <property type="evidence" value="ECO:0007669"/>
    <property type="project" value="InterPro"/>
</dbReference>
<sequence length="557" mass="60774">MNARIQDIYPLAPGQGGLLFHALGGGRPGDDVIQIRIDLTGQLDETQEQSVWQALVARHDALRTAFVWKGQKQPLQVVGHKAALAVTLTDLSELPPEAQQEHLTGWLAKDRAAGFDLSRAPLLRVNRFRLGNLRHHLVITFHHIALDGWSIPVLLREWVALLAGQTLPAAAPFRDLIAWVGAQDRDAARTFWRDELAGLPAPRDLALPAPTAAPTTRRSDLSRTLPEAETRALTETARQNRVTLATVVQGAWAALLSRSMGTDDVVFGLARAGRPASLPGSETRVGMFLTTLPVRARMESQRPLADWLRDMQDRQTAQAANEHLPLAEVLAASGQRGAALMQSAVVFENYPTEPALLGQLPGLTIEAIEVLEQTGLPLTLYAMQRNGLDLRLLYDAATVTEDAARLVLQDVAGVLTTFATNPETRLADLTIHSRAIATTAPTAIPVTGEALPALARIWQELLESHPPTANDNFFDLGGHSLLVIQLQDRIRRDLALNVEIADLFRHATLGAQSAHLVRLTTGHVPETETRSDARQTGAARLRQRRALTHMTGPKEHA</sequence>
<organism evidence="5 6">
    <name type="scientific">Paracoccus caeni</name>
    <dbReference type="NCBI Taxonomy" id="657651"/>
    <lineage>
        <taxon>Bacteria</taxon>
        <taxon>Pseudomonadati</taxon>
        <taxon>Pseudomonadota</taxon>
        <taxon>Alphaproteobacteria</taxon>
        <taxon>Rhodobacterales</taxon>
        <taxon>Paracoccaceae</taxon>
        <taxon>Paracoccus</taxon>
    </lineage>
</organism>
<dbReference type="RefSeq" id="WP_200685439.1">
    <property type="nucleotide sequence ID" value="NZ_JAEPRQ010000002.1"/>
</dbReference>
<evidence type="ECO:0000313" key="6">
    <source>
        <dbReference type="Proteomes" id="UP000640485"/>
    </source>
</evidence>
<reference evidence="5" key="1">
    <citation type="submission" date="2021-01" db="EMBL/GenBank/DDBJ databases">
        <title>Paracoccus amoyensis sp. nov., isolated from the surface seawater along the coast of Xiamen Island, China.</title>
        <authorList>
            <person name="Lyu L."/>
        </authorList>
    </citation>
    <scope>NUCLEOTIDE SEQUENCE</scope>
    <source>
        <strain evidence="5">MJ17</strain>
    </source>
</reference>
<dbReference type="Gene3D" id="1.10.1200.10">
    <property type="entry name" value="ACP-like"/>
    <property type="match status" value="1"/>
</dbReference>
<dbReference type="Pfam" id="PF00668">
    <property type="entry name" value="Condensation"/>
    <property type="match status" value="1"/>
</dbReference>
<evidence type="ECO:0000256" key="2">
    <source>
        <dbReference type="ARBA" id="ARBA00022553"/>
    </source>
</evidence>
<dbReference type="AlphaFoldDB" id="A0A934SEN9"/>